<evidence type="ECO:0000313" key="2">
    <source>
        <dbReference type="Proteomes" id="UP001062846"/>
    </source>
</evidence>
<dbReference type="EMBL" id="CM046395">
    <property type="protein sequence ID" value="KAI8542698.1"/>
    <property type="molecule type" value="Genomic_DNA"/>
</dbReference>
<comment type="caution">
    <text evidence="1">The sequence shown here is derived from an EMBL/GenBank/DDBJ whole genome shotgun (WGS) entry which is preliminary data.</text>
</comment>
<proteinExistence type="predicted"/>
<reference evidence="1" key="1">
    <citation type="submission" date="2022-02" db="EMBL/GenBank/DDBJ databases">
        <title>Plant Genome Project.</title>
        <authorList>
            <person name="Zhang R.-G."/>
        </authorList>
    </citation>
    <scope>NUCLEOTIDE SEQUENCE</scope>
    <source>
        <strain evidence="1">AT1</strain>
    </source>
</reference>
<gene>
    <name evidence="1" type="ORF">RHMOL_Rhmol08G0159100</name>
</gene>
<name>A0ACC0MQW8_RHOML</name>
<evidence type="ECO:0000313" key="1">
    <source>
        <dbReference type="EMBL" id="KAI8542698.1"/>
    </source>
</evidence>
<organism evidence="1 2">
    <name type="scientific">Rhododendron molle</name>
    <name type="common">Chinese azalea</name>
    <name type="synonym">Azalea mollis</name>
    <dbReference type="NCBI Taxonomy" id="49168"/>
    <lineage>
        <taxon>Eukaryota</taxon>
        <taxon>Viridiplantae</taxon>
        <taxon>Streptophyta</taxon>
        <taxon>Embryophyta</taxon>
        <taxon>Tracheophyta</taxon>
        <taxon>Spermatophyta</taxon>
        <taxon>Magnoliopsida</taxon>
        <taxon>eudicotyledons</taxon>
        <taxon>Gunneridae</taxon>
        <taxon>Pentapetalae</taxon>
        <taxon>asterids</taxon>
        <taxon>Ericales</taxon>
        <taxon>Ericaceae</taxon>
        <taxon>Ericoideae</taxon>
        <taxon>Rhodoreae</taxon>
        <taxon>Rhododendron</taxon>
    </lineage>
</organism>
<accession>A0ACC0MQW8</accession>
<keyword evidence="2" id="KW-1185">Reference proteome</keyword>
<protein>
    <submittedName>
        <fullName evidence="1">Uncharacterized protein</fullName>
    </submittedName>
</protein>
<dbReference type="Proteomes" id="UP001062846">
    <property type="component" value="Chromosome 8"/>
</dbReference>
<sequence length="56" mass="6319">MWRKISPVQLNKLVRVKRPTKVIGRAVGPTRVPQTGSRFRGIHGKMGPAQLNKLEE</sequence>